<evidence type="ECO:0000256" key="1">
    <source>
        <dbReference type="SAM" id="Phobius"/>
    </source>
</evidence>
<sequence length="251" mass="27372">MASTDYKNAGGEDIQAIMVSVTAPSTLPAGYTFEAYLNDDKNRPFTCEVPEGGVMEGQTFYTPLPASAGDDRIQAPIGRWKDGLCDCFSVGICHPSLCCSIWCDKLSMAQVMTRMSLTWLGEPGQKVSTQSTFKVVALLLASYTILSTSLEIASLDYTPATTPPFIVVLKLVGSSLFGIWSTYSLCRTRQNIRRQYSIPERHCQGCEDLCCSLFCTCCIVSQMARHTGEYETYPGVCCSTTGHPKGTPLTV</sequence>
<accession>A0A7S4AXS7</accession>
<dbReference type="AlphaFoldDB" id="A0A7S4AXS7"/>
<gene>
    <name evidence="2" type="ORF">PAUS00366_LOCUS22981</name>
</gene>
<name>A0A7S4AXS7_9STRA</name>
<organism evidence="2">
    <name type="scientific">Pseudo-nitzschia australis</name>
    <dbReference type="NCBI Taxonomy" id="44445"/>
    <lineage>
        <taxon>Eukaryota</taxon>
        <taxon>Sar</taxon>
        <taxon>Stramenopiles</taxon>
        <taxon>Ochrophyta</taxon>
        <taxon>Bacillariophyta</taxon>
        <taxon>Bacillariophyceae</taxon>
        <taxon>Bacillariophycidae</taxon>
        <taxon>Bacillariales</taxon>
        <taxon>Bacillariaceae</taxon>
        <taxon>Pseudo-nitzschia</taxon>
    </lineage>
</organism>
<dbReference type="Pfam" id="PF04749">
    <property type="entry name" value="PLAC8"/>
    <property type="match status" value="1"/>
</dbReference>
<feature type="transmembrane region" description="Helical" evidence="1">
    <location>
        <begin position="165"/>
        <end position="186"/>
    </location>
</feature>
<evidence type="ECO:0000313" key="2">
    <source>
        <dbReference type="EMBL" id="CAE0730195.1"/>
    </source>
</evidence>
<dbReference type="EMBL" id="HBIX01035163">
    <property type="protein sequence ID" value="CAE0730195.1"/>
    <property type="molecule type" value="Transcribed_RNA"/>
</dbReference>
<dbReference type="NCBIfam" id="TIGR01571">
    <property type="entry name" value="A_thal_Cys_rich"/>
    <property type="match status" value="1"/>
</dbReference>
<keyword evidence="1" id="KW-1133">Transmembrane helix</keyword>
<protein>
    <submittedName>
        <fullName evidence="2">Uncharacterized protein</fullName>
    </submittedName>
</protein>
<keyword evidence="1" id="KW-0812">Transmembrane</keyword>
<feature type="transmembrane region" description="Helical" evidence="1">
    <location>
        <begin position="135"/>
        <end position="153"/>
    </location>
</feature>
<proteinExistence type="predicted"/>
<keyword evidence="1" id="KW-0472">Membrane</keyword>
<dbReference type="InterPro" id="IPR006461">
    <property type="entry name" value="PLAC_motif_containing"/>
</dbReference>
<reference evidence="2" key="1">
    <citation type="submission" date="2021-01" db="EMBL/GenBank/DDBJ databases">
        <authorList>
            <person name="Corre E."/>
            <person name="Pelletier E."/>
            <person name="Niang G."/>
            <person name="Scheremetjew M."/>
            <person name="Finn R."/>
            <person name="Kale V."/>
            <person name="Holt S."/>
            <person name="Cochrane G."/>
            <person name="Meng A."/>
            <person name="Brown T."/>
            <person name="Cohen L."/>
        </authorList>
    </citation>
    <scope>NUCLEOTIDE SEQUENCE</scope>
    <source>
        <strain evidence="2">10249 10 AB</strain>
    </source>
</reference>